<dbReference type="EMBL" id="WFLM01000009">
    <property type="protein sequence ID" value="KAB8035874.1"/>
    <property type="molecule type" value="Genomic_DNA"/>
</dbReference>
<dbReference type="RefSeq" id="WP_153421899.1">
    <property type="nucleotide sequence ID" value="NZ_WFLM01000009.1"/>
</dbReference>
<proteinExistence type="predicted"/>
<evidence type="ECO:0000313" key="2">
    <source>
        <dbReference type="Proteomes" id="UP000437748"/>
    </source>
</evidence>
<gene>
    <name evidence="1" type="ORF">GCL60_16725</name>
</gene>
<evidence type="ECO:0000313" key="1">
    <source>
        <dbReference type="EMBL" id="KAB8035874.1"/>
    </source>
</evidence>
<evidence type="ECO:0008006" key="3">
    <source>
        <dbReference type="Google" id="ProtNLM"/>
    </source>
</evidence>
<accession>A0A6N6VNA9</accession>
<comment type="caution">
    <text evidence="1">The sequence shown here is derived from an EMBL/GenBank/DDBJ whole genome shotgun (WGS) entry which is preliminary data.</text>
</comment>
<organism evidence="1 2">
    <name type="scientific">Silvanigrella paludirubra</name>
    <dbReference type="NCBI Taxonomy" id="2499159"/>
    <lineage>
        <taxon>Bacteria</taxon>
        <taxon>Pseudomonadati</taxon>
        <taxon>Bdellovibrionota</taxon>
        <taxon>Oligoflexia</taxon>
        <taxon>Silvanigrellales</taxon>
        <taxon>Silvanigrellaceae</taxon>
        <taxon>Silvanigrella</taxon>
    </lineage>
</organism>
<reference evidence="1 2" key="1">
    <citation type="submission" date="2019-10" db="EMBL/GenBank/DDBJ databases">
        <title>New species of Slilvanegrellaceae.</title>
        <authorList>
            <person name="Pitt A."/>
            <person name="Hahn M.W."/>
        </authorList>
    </citation>
    <scope>NUCLEOTIDE SEQUENCE [LARGE SCALE GENOMIC DNA]</scope>
    <source>
        <strain evidence="1 2">SP-Ram-0.45-NSY-1</strain>
    </source>
</reference>
<keyword evidence="2" id="KW-1185">Reference proteome</keyword>
<dbReference type="Proteomes" id="UP000437748">
    <property type="component" value="Unassembled WGS sequence"/>
</dbReference>
<sequence>MTTQNCCDLSKSKTRKTYKNKLILKPMREGYTHNHAKNEAYNGGRSLRAIWTNPNITSTQSLVLLCISSHLDFKKDFKSWIKISISQIASETKLGVRTVHKIISELIKLEYLNKQRNFSQKTFLQEESSFCLTNKLFDEHVNYLQKSLVPTSNHNEHVKEYKFQKSLKSSNKKILQSATPAKQVRTPYTSNMHDMQSKVVRDADIFPLDLSSLKLSPQNSPMCEEKISHTIENPIAYKSNNSELKQVGIIICELLKQKQKRKFIPNMECESLIAKAKLHLDLNNCDQFLSFAKAAIANEHYNNLNNSKNIESIFINEVKSFIDNKEYIASFKAKEITECKKESIEQIANRFKAPVEQFLGQALTSVHAKQNEPLKAKETRQSSLTDGLSDSALAWYKNLDRANKIIVQKEIKKHGPAKFSSLILPSIKSYKNFVTSFKFEARAA</sequence>
<dbReference type="Gene3D" id="1.10.10.10">
    <property type="entry name" value="Winged helix-like DNA-binding domain superfamily/Winged helix DNA-binding domain"/>
    <property type="match status" value="1"/>
</dbReference>
<protein>
    <recommendedName>
        <fullName evidence="3">Helix-turn-helix domain-containing protein</fullName>
    </recommendedName>
</protein>
<dbReference type="AlphaFoldDB" id="A0A6N6VNA9"/>
<dbReference type="InterPro" id="IPR036388">
    <property type="entry name" value="WH-like_DNA-bd_sf"/>
</dbReference>
<name>A0A6N6VNA9_9BACT</name>